<dbReference type="AlphaFoldDB" id="A0A1D3PA20"/>
<keyword evidence="2" id="KW-1185">Reference proteome</keyword>
<accession>A0A1D3PA20</accession>
<gene>
    <name evidence="1" type="primary">PmUG01_08021100</name>
    <name evidence="1" type="ORF">PMUG01_08021100</name>
</gene>
<evidence type="ECO:0000313" key="1">
    <source>
        <dbReference type="EMBL" id="SCN12086.1"/>
    </source>
</evidence>
<organism evidence="1 2">
    <name type="scientific">Plasmodium malariae</name>
    <dbReference type="NCBI Taxonomy" id="5858"/>
    <lineage>
        <taxon>Eukaryota</taxon>
        <taxon>Sar</taxon>
        <taxon>Alveolata</taxon>
        <taxon>Apicomplexa</taxon>
        <taxon>Aconoidasida</taxon>
        <taxon>Haemosporida</taxon>
        <taxon>Plasmodiidae</taxon>
        <taxon>Plasmodium</taxon>
        <taxon>Plasmodium (Plasmodium)</taxon>
    </lineage>
</organism>
<reference evidence="1 2" key="1">
    <citation type="submission" date="2016-06" db="EMBL/GenBank/DDBJ databases">
        <authorList>
            <consortium name="Pathogen Informatics"/>
        </authorList>
    </citation>
    <scope>NUCLEOTIDE SEQUENCE [LARGE SCALE GENOMIC DNA]</scope>
</reference>
<protein>
    <submittedName>
        <fullName evidence="1">Uncharacterized protein</fullName>
    </submittedName>
</protein>
<proteinExistence type="predicted"/>
<dbReference type="KEGG" id="pmal:PMUG01_08021100"/>
<name>A0A1D3PA20_PLAMA</name>
<evidence type="ECO:0000313" key="2">
    <source>
        <dbReference type="Proteomes" id="UP000219813"/>
    </source>
</evidence>
<dbReference type="RefSeq" id="XP_028861057.1">
    <property type="nucleotide sequence ID" value="XM_029004361.1"/>
</dbReference>
<dbReference type="OMA" id="IRMFNAR"/>
<dbReference type="EMBL" id="LT594629">
    <property type="protein sequence ID" value="SCN12086.1"/>
    <property type="molecule type" value="Genomic_DNA"/>
</dbReference>
<dbReference type="Proteomes" id="UP000219813">
    <property type="component" value="Chromosome 8"/>
</dbReference>
<dbReference type="VEuPathDB" id="PlasmoDB:PmUG01_08021100"/>
<dbReference type="OrthoDB" id="369686at2759"/>
<dbReference type="GeneID" id="39868193"/>
<sequence>MDTFAILPKRFEKGLVCLADTLLKILVFNLYYSFDKIKEYKVARGYGKRGTEILNLKNLEKSKKNIEKCIDLCLTVLKSIEGDNNFFMQYILENYCSIHLYNSVDKMKKKKKIKFDDTFLISQLYNYSSPCTRKKILRNMDEEVNENREAEINILIGNEQVNSYMNKIPIMDSFIDKHKIYSKNDLINELNNFLDSFYLNKVPIKEDNEKFIISQKRNLIDDDCVTKNLFSEYFNNCRRNNKLNILIKELNLDSLKNFHNILLKNINFIRAFNSQNNDKENIDNLELSTFFDF</sequence>